<comment type="caution">
    <text evidence="2">The sequence shown here is derived from an EMBL/GenBank/DDBJ whole genome shotgun (WGS) entry which is preliminary data.</text>
</comment>
<gene>
    <name evidence="2" type="ORF">WNY59_08110</name>
</gene>
<dbReference type="SUPFAM" id="SSF50800">
    <property type="entry name" value="PK beta-barrel domain-like"/>
    <property type="match status" value="1"/>
</dbReference>
<dbReference type="PANTHER" id="PTHR36930:SF1">
    <property type="entry name" value="MOSC DOMAIN-CONTAINING PROTEIN"/>
    <property type="match status" value="1"/>
</dbReference>
<feature type="domain" description="MOSC" evidence="1">
    <location>
        <begin position="27"/>
        <end position="153"/>
    </location>
</feature>
<protein>
    <submittedName>
        <fullName evidence="2">MOSC domain-containing protein</fullName>
    </submittedName>
</protein>
<dbReference type="Proteomes" id="UP001477870">
    <property type="component" value="Unassembled WGS sequence"/>
</dbReference>
<dbReference type="EMBL" id="JBBMQO010000004">
    <property type="protein sequence ID" value="MEM5501550.1"/>
    <property type="molecule type" value="Genomic_DNA"/>
</dbReference>
<reference evidence="2 3" key="1">
    <citation type="submission" date="2024-03" db="EMBL/GenBank/DDBJ databases">
        <title>Community enrichment and isolation of bacterial strains for fucoidan degradation.</title>
        <authorList>
            <person name="Sichert A."/>
        </authorList>
    </citation>
    <scope>NUCLEOTIDE SEQUENCE [LARGE SCALE GENOMIC DNA]</scope>
    <source>
        <strain evidence="2 3">AS62</strain>
    </source>
</reference>
<evidence type="ECO:0000313" key="2">
    <source>
        <dbReference type="EMBL" id="MEM5501550.1"/>
    </source>
</evidence>
<dbReference type="InterPro" id="IPR005302">
    <property type="entry name" value="MoCF_Sase_C"/>
</dbReference>
<dbReference type="Pfam" id="PF03473">
    <property type="entry name" value="MOSC"/>
    <property type="match status" value="1"/>
</dbReference>
<dbReference type="InterPro" id="IPR011037">
    <property type="entry name" value="Pyrv_Knase-like_insert_dom_sf"/>
</dbReference>
<accession>A0ABU9T5Z2</accession>
<sequence length="154" mass="16738">MAELLVQFPRAGTIEWIGVRPVRRQPMRILQEVEIKDFGLVGDHRTKAGKRAVTLIQAEHLPVIASLVGRGEIDPALLRRNVVVSGINLLGLKDRTFKLGTATLQGKGLCAPCSRMEDEFGIGGYNAMRGHGGIIATVIEEGAIRLGDKLEFIA</sequence>
<keyword evidence="3" id="KW-1185">Reference proteome</keyword>
<dbReference type="PANTHER" id="PTHR36930">
    <property type="entry name" value="METAL-SULFUR CLUSTER BIOSYNTHESIS PROTEINS YUAD-RELATED"/>
    <property type="match status" value="1"/>
</dbReference>
<organism evidence="2 3">
    <name type="scientific">Ahrensia kielensis</name>
    <dbReference type="NCBI Taxonomy" id="76980"/>
    <lineage>
        <taxon>Bacteria</taxon>
        <taxon>Pseudomonadati</taxon>
        <taxon>Pseudomonadota</taxon>
        <taxon>Alphaproteobacteria</taxon>
        <taxon>Hyphomicrobiales</taxon>
        <taxon>Ahrensiaceae</taxon>
        <taxon>Ahrensia</taxon>
    </lineage>
</organism>
<proteinExistence type="predicted"/>
<dbReference type="InterPro" id="IPR052716">
    <property type="entry name" value="MOSC_domain"/>
</dbReference>
<dbReference type="RefSeq" id="WP_342848028.1">
    <property type="nucleotide sequence ID" value="NZ_JBBMQO010000004.1"/>
</dbReference>
<evidence type="ECO:0000259" key="1">
    <source>
        <dbReference type="PROSITE" id="PS51340"/>
    </source>
</evidence>
<dbReference type="PROSITE" id="PS51340">
    <property type="entry name" value="MOSC"/>
    <property type="match status" value="1"/>
</dbReference>
<name>A0ABU9T5Z2_9HYPH</name>
<evidence type="ECO:0000313" key="3">
    <source>
        <dbReference type="Proteomes" id="UP001477870"/>
    </source>
</evidence>
<dbReference type="Gene3D" id="2.40.33.20">
    <property type="entry name" value="PK beta-barrel domain-like"/>
    <property type="match status" value="1"/>
</dbReference>